<protein>
    <recommendedName>
        <fullName evidence="4">Holin of 3TMs, for gene-transfer release</fullName>
    </recommendedName>
</protein>
<sequence>MEWKDIAGIVGKAAPIVGGLIGGPAGAAVGGLVASALGTEATPDAISRALETDPQAAVKLKELEVNSKTQLQTLAVTAENNRLQAAAVQYAAEAADRDSARRLAAQQAKDWVRPSVTVLLLMGAGVIVWFVFSGMADGLLKDATASLTIGTIIGYWFNELKQVLAFWFGTTGESQHANEEVRRFAVTPGSVTIDSVPGNK</sequence>
<evidence type="ECO:0000256" key="1">
    <source>
        <dbReference type="SAM" id="Phobius"/>
    </source>
</evidence>
<keyword evidence="1" id="KW-0472">Membrane</keyword>
<evidence type="ECO:0008006" key="4">
    <source>
        <dbReference type="Google" id="ProtNLM"/>
    </source>
</evidence>
<gene>
    <name evidence="2" type="ORF">PIGHUM_04482</name>
</gene>
<dbReference type="RefSeq" id="WP_171943354.1">
    <property type="nucleotide sequence ID" value="NZ_UWPJ01000039.1"/>
</dbReference>
<dbReference type="EMBL" id="UWPJ01000039">
    <property type="protein sequence ID" value="VCU72383.1"/>
    <property type="molecule type" value="Genomic_DNA"/>
</dbReference>
<evidence type="ECO:0000313" key="2">
    <source>
        <dbReference type="EMBL" id="VCU72383.1"/>
    </source>
</evidence>
<keyword evidence="3" id="KW-1185">Reference proteome</keyword>
<organism evidence="2 3">
    <name type="scientific">Pigmentiphaga humi</name>
    <dbReference type="NCBI Taxonomy" id="2478468"/>
    <lineage>
        <taxon>Bacteria</taxon>
        <taxon>Pseudomonadati</taxon>
        <taxon>Pseudomonadota</taxon>
        <taxon>Betaproteobacteria</taxon>
        <taxon>Burkholderiales</taxon>
        <taxon>Alcaligenaceae</taxon>
        <taxon>Pigmentiphaga</taxon>
    </lineage>
</organism>
<keyword evidence="1" id="KW-1133">Transmembrane helix</keyword>
<proteinExistence type="predicted"/>
<accession>A0A3P4B820</accession>
<feature type="transmembrane region" description="Helical" evidence="1">
    <location>
        <begin position="138"/>
        <end position="157"/>
    </location>
</feature>
<dbReference type="AlphaFoldDB" id="A0A3P4B820"/>
<dbReference type="Proteomes" id="UP000277294">
    <property type="component" value="Unassembled WGS sequence"/>
</dbReference>
<evidence type="ECO:0000313" key="3">
    <source>
        <dbReference type="Proteomes" id="UP000277294"/>
    </source>
</evidence>
<feature type="transmembrane region" description="Helical" evidence="1">
    <location>
        <begin position="111"/>
        <end position="132"/>
    </location>
</feature>
<name>A0A3P4B820_9BURK</name>
<reference evidence="2 3" key="1">
    <citation type="submission" date="2018-10" db="EMBL/GenBank/DDBJ databases">
        <authorList>
            <person name="Criscuolo A."/>
        </authorList>
    </citation>
    <scope>NUCLEOTIDE SEQUENCE [LARGE SCALE GENOMIC DNA]</scope>
    <source>
        <strain evidence="2">DnA1</strain>
    </source>
</reference>
<keyword evidence="1" id="KW-0812">Transmembrane</keyword>